<dbReference type="InterPro" id="IPR004007">
    <property type="entry name" value="DhaL_dom"/>
</dbReference>
<name>A0A916SZU7_9ACTN</name>
<dbReference type="Pfam" id="PF02734">
    <property type="entry name" value="Dak2"/>
    <property type="match status" value="1"/>
</dbReference>
<dbReference type="SMART" id="SM01120">
    <property type="entry name" value="Dak2"/>
    <property type="match status" value="1"/>
</dbReference>
<sequence>MGGEGRTGGTVTVSPQLLCDWACRAAEDLRAHRGEINDLNVFPIPDSDTGANMAHTMSAAAAAADDVERVGDDAAQTVAVARAMSDAAVGSARGNSGIILSQLLVGLADAADDVAVGGHVAFTDLFSRGLRLASRAAHRAVSNPEKGTVLTLLEECSTTADEHVGSSPADMARAIADRCAEALEDTTDQLPALRNAGVVDAGGRGLLVLLDALVAVLTGVQVRRRVYRGALAGGGDPLGHPADAVDDTEEMDYEVMYLLSQVDTPRISELRETLDELGDAVVVVGDSSDASAERFSVHVHTCEPGRAVEAGLEVGEVADIRISCFALDRTRAGIDPGAPAPAHRRAVFAVVKGAAAAELFESEGASVIRSDEQPLTAERLGAAVADLDAGHTIVMANGALPAQDLLPVAADLRGRQRTAVFLPTLSMAQCLAAMAVHDPDAAPDADAYAMAQAAASTRWGAVVRAAEPALTLAGASQAGDYLGLVGLDAFVVDRDVAVTTAALVDLMLTTGGELVTLLTGADLDDAVAQKVVEHIHHTHPGVECHIHRTGQTDELVQVAIE</sequence>
<dbReference type="AlphaFoldDB" id="A0A916SZU7"/>
<dbReference type="Gene3D" id="1.25.40.340">
    <property type="match status" value="1"/>
</dbReference>
<dbReference type="NCBIfam" id="TIGR03599">
    <property type="entry name" value="YloV"/>
    <property type="match status" value="1"/>
</dbReference>
<organism evidence="2 3">
    <name type="scientific">Gordonia jinhuaensis</name>
    <dbReference type="NCBI Taxonomy" id="1517702"/>
    <lineage>
        <taxon>Bacteria</taxon>
        <taxon>Bacillati</taxon>
        <taxon>Actinomycetota</taxon>
        <taxon>Actinomycetes</taxon>
        <taxon>Mycobacteriales</taxon>
        <taxon>Gordoniaceae</taxon>
        <taxon>Gordonia</taxon>
    </lineage>
</organism>
<proteinExistence type="predicted"/>
<reference evidence="2" key="1">
    <citation type="journal article" date="2014" name="Int. J. Syst. Evol. Microbiol.">
        <title>Complete genome sequence of Corynebacterium casei LMG S-19264T (=DSM 44701T), isolated from a smear-ripened cheese.</title>
        <authorList>
            <consortium name="US DOE Joint Genome Institute (JGI-PGF)"/>
            <person name="Walter F."/>
            <person name="Albersmeier A."/>
            <person name="Kalinowski J."/>
            <person name="Ruckert C."/>
        </authorList>
    </citation>
    <scope>NUCLEOTIDE SEQUENCE</scope>
    <source>
        <strain evidence="2">CGMCC 1.12827</strain>
    </source>
</reference>
<dbReference type="InterPro" id="IPR033470">
    <property type="entry name" value="FakA-like_C"/>
</dbReference>
<comment type="caution">
    <text evidence="2">The sequence shown here is derived from an EMBL/GenBank/DDBJ whole genome shotgun (WGS) entry which is preliminary data.</text>
</comment>
<dbReference type="Proteomes" id="UP000621454">
    <property type="component" value="Unassembled WGS sequence"/>
</dbReference>
<dbReference type="PANTHER" id="PTHR33434:SF4">
    <property type="entry name" value="PHOSPHATASE PROTEIN"/>
    <property type="match status" value="1"/>
</dbReference>
<dbReference type="InterPro" id="IPR019986">
    <property type="entry name" value="YloV-like"/>
</dbReference>
<gene>
    <name evidence="2" type="ORF">GCM10011489_07870</name>
</gene>
<dbReference type="PANTHER" id="PTHR33434">
    <property type="entry name" value="DEGV DOMAIN-CONTAINING PROTEIN DR_1986-RELATED"/>
    <property type="match status" value="1"/>
</dbReference>
<dbReference type="InterPro" id="IPR048394">
    <property type="entry name" value="FakA-like_M"/>
</dbReference>
<dbReference type="EMBL" id="BMGC01000004">
    <property type="protein sequence ID" value="GGB22141.1"/>
    <property type="molecule type" value="Genomic_DNA"/>
</dbReference>
<evidence type="ECO:0000313" key="2">
    <source>
        <dbReference type="EMBL" id="GGB22141.1"/>
    </source>
</evidence>
<dbReference type="GO" id="GO:0006071">
    <property type="term" value="P:glycerol metabolic process"/>
    <property type="evidence" value="ECO:0007669"/>
    <property type="project" value="InterPro"/>
</dbReference>
<evidence type="ECO:0000259" key="1">
    <source>
        <dbReference type="PROSITE" id="PS51480"/>
    </source>
</evidence>
<dbReference type="SMART" id="SM01121">
    <property type="entry name" value="Dak1_2"/>
    <property type="match status" value="1"/>
</dbReference>
<dbReference type="InterPro" id="IPR036117">
    <property type="entry name" value="DhaL_dom_sf"/>
</dbReference>
<dbReference type="SUPFAM" id="SSF101473">
    <property type="entry name" value="DhaL-like"/>
    <property type="match status" value="1"/>
</dbReference>
<dbReference type="Pfam" id="PF13684">
    <property type="entry name" value="FakA-like_C"/>
    <property type="match status" value="1"/>
</dbReference>
<dbReference type="GO" id="GO:0004371">
    <property type="term" value="F:glycerone kinase activity"/>
    <property type="evidence" value="ECO:0007669"/>
    <property type="project" value="InterPro"/>
</dbReference>
<feature type="domain" description="DhaL" evidence="1">
    <location>
        <begin position="16"/>
        <end position="215"/>
    </location>
</feature>
<reference evidence="2" key="2">
    <citation type="submission" date="2020-09" db="EMBL/GenBank/DDBJ databases">
        <authorList>
            <person name="Sun Q."/>
            <person name="Zhou Y."/>
        </authorList>
    </citation>
    <scope>NUCLEOTIDE SEQUENCE</scope>
    <source>
        <strain evidence="2">CGMCC 1.12827</strain>
    </source>
</reference>
<dbReference type="PROSITE" id="PS51480">
    <property type="entry name" value="DHAL"/>
    <property type="match status" value="1"/>
</dbReference>
<dbReference type="Pfam" id="PF21645">
    <property type="entry name" value="FakA-like_M"/>
    <property type="match status" value="1"/>
</dbReference>
<accession>A0A916SZU7</accession>
<evidence type="ECO:0000313" key="3">
    <source>
        <dbReference type="Proteomes" id="UP000621454"/>
    </source>
</evidence>
<protein>
    <submittedName>
        <fullName evidence="2">Phosphatase/kinase</fullName>
    </submittedName>
</protein>
<dbReference type="RefSeq" id="WP_229742156.1">
    <property type="nucleotide sequence ID" value="NZ_BMGC01000004.1"/>
</dbReference>
<keyword evidence="3" id="KW-1185">Reference proteome</keyword>
<dbReference type="InterPro" id="IPR050270">
    <property type="entry name" value="DegV_domain_contain"/>
</dbReference>